<reference evidence="7" key="2">
    <citation type="submission" date="2021-09" db="EMBL/GenBank/DDBJ databases">
        <authorList>
            <person name="Jia N."/>
            <person name="Wang J."/>
            <person name="Shi W."/>
            <person name="Du L."/>
            <person name="Sun Y."/>
            <person name="Zhan W."/>
            <person name="Jiang J."/>
            <person name="Wang Q."/>
            <person name="Zhang B."/>
            <person name="Ji P."/>
            <person name="Sakyi L.B."/>
            <person name="Cui X."/>
            <person name="Yuan T."/>
            <person name="Jiang B."/>
            <person name="Yang W."/>
            <person name="Lam T.T.-Y."/>
            <person name="Chang Q."/>
            <person name="Ding S."/>
            <person name="Wang X."/>
            <person name="Zhu J."/>
            <person name="Ruan X."/>
            <person name="Zhao L."/>
            <person name="Wei J."/>
            <person name="Que T."/>
            <person name="Du C."/>
            <person name="Cheng J."/>
            <person name="Dai P."/>
            <person name="Han X."/>
            <person name="Huang E."/>
            <person name="Gao Y."/>
            <person name="Liu J."/>
            <person name="Shao H."/>
            <person name="Ye R."/>
            <person name="Li L."/>
            <person name="Wei W."/>
            <person name="Wang X."/>
            <person name="Wang C."/>
            <person name="Huo Q."/>
            <person name="Li W."/>
            <person name="Guo W."/>
            <person name="Chen H."/>
            <person name="Chen S."/>
            <person name="Zhou L."/>
            <person name="Zhou L."/>
            <person name="Ni X."/>
            <person name="Tian J."/>
            <person name="Zhou Y."/>
            <person name="Sheng Y."/>
            <person name="Liu T."/>
            <person name="Pan Y."/>
            <person name="Xia L."/>
            <person name="Li J."/>
            <person name="Zhao F."/>
            <person name="Cao W."/>
        </authorList>
    </citation>
    <scope>NUCLEOTIDE SEQUENCE</scope>
    <source>
        <strain evidence="7">Rsan-2018</strain>
        <tissue evidence="7">Larvae</tissue>
    </source>
</reference>
<feature type="domain" description="Major facilitator superfamily associated" evidence="6">
    <location>
        <begin position="8"/>
        <end position="79"/>
    </location>
</feature>
<keyword evidence="3 5" id="KW-1133">Transmembrane helix</keyword>
<evidence type="ECO:0000259" key="6">
    <source>
        <dbReference type="Pfam" id="PF12832"/>
    </source>
</evidence>
<dbReference type="AlphaFoldDB" id="A0A9D4ST02"/>
<evidence type="ECO:0000313" key="8">
    <source>
        <dbReference type="Proteomes" id="UP000821837"/>
    </source>
</evidence>
<reference evidence="7" key="1">
    <citation type="journal article" date="2020" name="Cell">
        <title>Large-Scale Comparative Analyses of Tick Genomes Elucidate Their Genetic Diversity and Vector Capacities.</title>
        <authorList>
            <consortium name="Tick Genome and Microbiome Consortium (TIGMIC)"/>
            <person name="Jia N."/>
            <person name="Wang J."/>
            <person name="Shi W."/>
            <person name="Du L."/>
            <person name="Sun Y."/>
            <person name="Zhan W."/>
            <person name="Jiang J.F."/>
            <person name="Wang Q."/>
            <person name="Zhang B."/>
            <person name="Ji P."/>
            <person name="Bell-Sakyi L."/>
            <person name="Cui X.M."/>
            <person name="Yuan T.T."/>
            <person name="Jiang B.G."/>
            <person name="Yang W.F."/>
            <person name="Lam T.T."/>
            <person name="Chang Q.C."/>
            <person name="Ding S.J."/>
            <person name="Wang X.J."/>
            <person name="Zhu J.G."/>
            <person name="Ruan X.D."/>
            <person name="Zhao L."/>
            <person name="Wei J.T."/>
            <person name="Ye R.Z."/>
            <person name="Que T.C."/>
            <person name="Du C.H."/>
            <person name="Zhou Y.H."/>
            <person name="Cheng J.X."/>
            <person name="Dai P.F."/>
            <person name="Guo W.B."/>
            <person name="Han X.H."/>
            <person name="Huang E.J."/>
            <person name="Li L.F."/>
            <person name="Wei W."/>
            <person name="Gao Y.C."/>
            <person name="Liu J.Z."/>
            <person name="Shao H.Z."/>
            <person name="Wang X."/>
            <person name="Wang C.C."/>
            <person name="Yang T.C."/>
            <person name="Huo Q.B."/>
            <person name="Li W."/>
            <person name="Chen H.Y."/>
            <person name="Chen S.E."/>
            <person name="Zhou L.G."/>
            <person name="Ni X.B."/>
            <person name="Tian J.H."/>
            <person name="Sheng Y."/>
            <person name="Liu T."/>
            <person name="Pan Y.S."/>
            <person name="Xia L.Y."/>
            <person name="Li J."/>
            <person name="Zhao F."/>
            <person name="Cao W.C."/>
        </authorList>
    </citation>
    <scope>NUCLEOTIDE SEQUENCE</scope>
    <source>
        <strain evidence="7">Rsan-2018</strain>
    </source>
</reference>
<organism evidence="7 8">
    <name type="scientific">Rhipicephalus sanguineus</name>
    <name type="common">Brown dog tick</name>
    <name type="synonym">Ixodes sanguineus</name>
    <dbReference type="NCBI Taxonomy" id="34632"/>
    <lineage>
        <taxon>Eukaryota</taxon>
        <taxon>Metazoa</taxon>
        <taxon>Ecdysozoa</taxon>
        <taxon>Arthropoda</taxon>
        <taxon>Chelicerata</taxon>
        <taxon>Arachnida</taxon>
        <taxon>Acari</taxon>
        <taxon>Parasitiformes</taxon>
        <taxon>Ixodida</taxon>
        <taxon>Ixodoidea</taxon>
        <taxon>Ixodidae</taxon>
        <taxon>Rhipicephalinae</taxon>
        <taxon>Rhipicephalus</taxon>
        <taxon>Rhipicephalus</taxon>
    </lineage>
</organism>
<keyword evidence="2 5" id="KW-0812">Transmembrane</keyword>
<keyword evidence="8" id="KW-1185">Reference proteome</keyword>
<gene>
    <name evidence="7" type="ORF">HPB52_012408</name>
</gene>
<evidence type="ECO:0000256" key="1">
    <source>
        <dbReference type="ARBA" id="ARBA00004141"/>
    </source>
</evidence>
<evidence type="ECO:0000256" key="3">
    <source>
        <dbReference type="ARBA" id="ARBA00022989"/>
    </source>
</evidence>
<dbReference type="VEuPathDB" id="VectorBase:RSAN_052701"/>
<comment type="subcellular location">
    <subcellularLocation>
        <location evidence="1">Membrane</location>
        <topology evidence="1">Multi-pass membrane protein</topology>
    </subcellularLocation>
</comment>
<feature type="transmembrane region" description="Helical" evidence="5">
    <location>
        <begin position="15"/>
        <end position="35"/>
    </location>
</feature>
<evidence type="ECO:0000256" key="4">
    <source>
        <dbReference type="ARBA" id="ARBA00023136"/>
    </source>
</evidence>
<proteinExistence type="predicted"/>
<evidence type="ECO:0000256" key="5">
    <source>
        <dbReference type="SAM" id="Phobius"/>
    </source>
</evidence>
<dbReference type="InterPro" id="IPR024989">
    <property type="entry name" value="MFS_assoc_dom"/>
</dbReference>
<name>A0A9D4ST02_RHISA</name>
<sequence>MKCSCDAALYHNPNFWIYAVSAILGFALSSALNNVGDAAVSNALGSDIEVFGRQRLFGTLSYGMTSPLIGYLVDVASSEKFTDY</sequence>
<dbReference type="Pfam" id="PF12832">
    <property type="entry name" value="MFS_1_like"/>
    <property type="match status" value="1"/>
</dbReference>
<keyword evidence="4 5" id="KW-0472">Membrane</keyword>
<accession>A0A9D4ST02</accession>
<dbReference type="Proteomes" id="UP000821837">
    <property type="component" value="Chromosome 6"/>
</dbReference>
<dbReference type="PANTHER" id="PTHR16172:SF30">
    <property type="entry name" value="SUGAR BABY, ISOFORM C"/>
    <property type="match status" value="1"/>
</dbReference>
<evidence type="ECO:0000313" key="7">
    <source>
        <dbReference type="EMBL" id="KAH7947505.1"/>
    </source>
</evidence>
<dbReference type="PANTHER" id="PTHR16172">
    <property type="entry name" value="MAJOR FACILITATOR SUPERFAMILY DOMAIN-CONTAINING PROTEIN 6-LIKE"/>
    <property type="match status" value="1"/>
</dbReference>
<dbReference type="GO" id="GO:0016020">
    <property type="term" value="C:membrane"/>
    <property type="evidence" value="ECO:0007669"/>
    <property type="project" value="UniProtKB-SubCell"/>
</dbReference>
<comment type="caution">
    <text evidence="7">The sequence shown here is derived from an EMBL/GenBank/DDBJ whole genome shotgun (WGS) entry which is preliminary data.</text>
</comment>
<evidence type="ECO:0000256" key="2">
    <source>
        <dbReference type="ARBA" id="ARBA00022692"/>
    </source>
</evidence>
<dbReference type="EMBL" id="JABSTV010001252">
    <property type="protein sequence ID" value="KAH7947505.1"/>
    <property type="molecule type" value="Genomic_DNA"/>
</dbReference>
<dbReference type="InterPro" id="IPR051717">
    <property type="entry name" value="MFS_MFSD6"/>
</dbReference>
<protein>
    <recommendedName>
        <fullName evidence="6">Major facilitator superfamily associated domain-containing protein</fullName>
    </recommendedName>
</protein>